<dbReference type="SMART" id="SM00829">
    <property type="entry name" value="PKS_ER"/>
    <property type="match status" value="1"/>
</dbReference>
<evidence type="ECO:0000313" key="7">
    <source>
        <dbReference type="EMBL" id="PCM49353.1"/>
    </source>
</evidence>
<dbReference type="Gene3D" id="3.40.50.720">
    <property type="entry name" value="NAD(P)-binding Rossmann-like Domain"/>
    <property type="match status" value="1"/>
</dbReference>
<proteinExistence type="inferred from homology"/>
<dbReference type="SUPFAM" id="SSF50129">
    <property type="entry name" value="GroES-like"/>
    <property type="match status" value="1"/>
</dbReference>
<feature type="domain" description="Enoyl reductase (ER)" evidence="6">
    <location>
        <begin position="11"/>
        <end position="322"/>
    </location>
</feature>
<dbReference type="CDD" id="cd05286">
    <property type="entry name" value="QOR2"/>
    <property type="match status" value="1"/>
</dbReference>
<dbReference type="InterPro" id="IPR013154">
    <property type="entry name" value="ADH-like_N"/>
</dbReference>
<dbReference type="PANTHER" id="PTHR48106:SF13">
    <property type="entry name" value="QUINONE OXIDOREDUCTASE-RELATED"/>
    <property type="match status" value="1"/>
</dbReference>
<accession>A0A854X6S0</accession>
<sequence length="324" mass="33738">MVSAIRFNQFGAPDVLSLETLSEQLPGPGEVWIEQDAIGVNFLDVTQRKGAVPVALPSGLGLEGAGRVVTVGEGVSNVHVGDRVAYATGPIGSYASARLYPAERLVKIPDALSFDDAAAVMFKGITAQYLLKTTYPVAQGTTVLIYGVAGGLGEIMVPWAKHLGATVIGVVSKQASVEKALRSGCDEVLVFNADNLASEVSRLTQGRKVDVVYDPIGRASFQASLDSLRPRGLMVSFGASSGAPSAVELSTLNAKGSLFLTRPSLAAHTASACEYQERAQDVLAAIGAGIIKPRIWASYALKDASQAHTALESGQSSGAIILKP</sequence>
<dbReference type="FunFam" id="3.40.50.720:FF:000053">
    <property type="entry name" value="Quinone oxidoreductase 1"/>
    <property type="match status" value="1"/>
</dbReference>
<comment type="catalytic activity">
    <reaction evidence="5">
        <text>2 a quinone + NADPH + H(+) = 2 a 1,4-benzosemiquinone + NADP(+)</text>
        <dbReference type="Rhea" id="RHEA:14269"/>
        <dbReference type="ChEBI" id="CHEBI:15378"/>
        <dbReference type="ChEBI" id="CHEBI:57783"/>
        <dbReference type="ChEBI" id="CHEBI:58349"/>
        <dbReference type="ChEBI" id="CHEBI:132124"/>
        <dbReference type="ChEBI" id="CHEBI:134225"/>
        <dbReference type="EC" id="1.6.5.5"/>
    </reaction>
</comment>
<dbReference type="GO" id="GO:0005829">
    <property type="term" value="C:cytosol"/>
    <property type="evidence" value="ECO:0007669"/>
    <property type="project" value="TreeGrafter"/>
</dbReference>
<dbReference type="Gene3D" id="3.90.180.10">
    <property type="entry name" value="Medium-chain alcohol dehydrogenases, catalytic domain"/>
    <property type="match status" value="1"/>
</dbReference>
<keyword evidence="3" id="KW-0560">Oxidoreductase</keyword>
<dbReference type="Pfam" id="PF08240">
    <property type="entry name" value="ADH_N"/>
    <property type="match status" value="1"/>
</dbReference>
<dbReference type="RefSeq" id="WP_096796009.1">
    <property type="nucleotide sequence ID" value="NZ_NXHE01000012.1"/>
</dbReference>
<dbReference type="EMBL" id="NXHE01000012">
    <property type="protein sequence ID" value="PCM49353.1"/>
    <property type="molecule type" value="Genomic_DNA"/>
</dbReference>
<dbReference type="GO" id="GO:0035925">
    <property type="term" value="F:mRNA 3'-UTR AU-rich region binding"/>
    <property type="evidence" value="ECO:0007669"/>
    <property type="project" value="TreeGrafter"/>
</dbReference>
<evidence type="ECO:0000256" key="4">
    <source>
        <dbReference type="ARBA" id="ARBA00038919"/>
    </source>
</evidence>
<gene>
    <name evidence="7" type="ORF">CP335_12185</name>
</gene>
<evidence type="ECO:0000256" key="3">
    <source>
        <dbReference type="ARBA" id="ARBA00023002"/>
    </source>
</evidence>
<dbReference type="InterPro" id="IPR047618">
    <property type="entry name" value="QOR-like"/>
</dbReference>
<dbReference type="SUPFAM" id="SSF51735">
    <property type="entry name" value="NAD(P)-binding Rossmann-fold domains"/>
    <property type="match status" value="1"/>
</dbReference>
<dbReference type="PANTHER" id="PTHR48106">
    <property type="entry name" value="QUINONE OXIDOREDUCTASE PIG3-RELATED"/>
    <property type="match status" value="1"/>
</dbReference>
<reference evidence="7 8" key="2">
    <citation type="submission" date="2017-10" db="EMBL/GenBank/DDBJ databases">
        <title>Rhizosphere-associated Pseudomonas modulate jasmonic acid/salicylic acid antagonism to induce systemic resistance to herbivores at the cost of susceptibility to pathogens.</title>
        <authorList>
            <person name="Haney C.H."/>
            <person name="Wiesmann C.L."/>
            <person name="Shapiro L.R."/>
            <person name="O'Sullivan L.R."/>
            <person name="Khorasani S."/>
            <person name="Melnyk R.A."/>
            <person name="Xiao L."/>
            <person name="Bush J."/>
            <person name="Carrillo J."/>
            <person name="Pierce N.E."/>
            <person name="Ausubel F.M."/>
        </authorList>
    </citation>
    <scope>NUCLEOTIDE SEQUENCE [LARGE SCALE GENOMIC DNA]</scope>
    <source>
        <strain evidence="7 8">CH229</strain>
    </source>
</reference>
<dbReference type="Pfam" id="PF00107">
    <property type="entry name" value="ADH_zinc_N"/>
    <property type="match status" value="1"/>
</dbReference>
<evidence type="ECO:0000259" key="6">
    <source>
        <dbReference type="SMART" id="SM00829"/>
    </source>
</evidence>
<organism evidence="7 8">
    <name type="scientific">Pseudomonas fluorescens</name>
    <dbReference type="NCBI Taxonomy" id="294"/>
    <lineage>
        <taxon>Bacteria</taxon>
        <taxon>Pseudomonadati</taxon>
        <taxon>Pseudomonadota</taxon>
        <taxon>Gammaproteobacteria</taxon>
        <taxon>Pseudomonadales</taxon>
        <taxon>Pseudomonadaceae</taxon>
        <taxon>Pseudomonas</taxon>
    </lineage>
</organism>
<dbReference type="GO" id="GO:0070402">
    <property type="term" value="F:NADPH binding"/>
    <property type="evidence" value="ECO:0007669"/>
    <property type="project" value="TreeGrafter"/>
</dbReference>
<dbReference type="GO" id="GO:0003960">
    <property type="term" value="F:quinone reductase (NADPH) activity"/>
    <property type="evidence" value="ECO:0007669"/>
    <property type="project" value="UniProtKB-EC"/>
</dbReference>
<comment type="caution">
    <text evidence="7">The sequence shown here is derived from an EMBL/GenBank/DDBJ whole genome shotgun (WGS) entry which is preliminary data.</text>
</comment>
<dbReference type="InterPro" id="IPR013149">
    <property type="entry name" value="ADH-like_C"/>
</dbReference>
<protein>
    <recommendedName>
        <fullName evidence="4">NADPH:quinone reductase</fullName>
        <ecNumber evidence="4">1.6.5.5</ecNumber>
    </recommendedName>
</protein>
<dbReference type="Proteomes" id="UP000218643">
    <property type="component" value="Unassembled WGS sequence"/>
</dbReference>
<evidence type="ECO:0000256" key="5">
    <source>
        <dbReference type="ARBA" id="ARBA00048980"/>
    </source>
</evidence>
<reference evidence="7 8" key="1">
    <citation type="submission" date="2017-09" db="EMBL/GenBank/DDBJ databases">
        <authorList>
            <person name="Haney C."/>
            <person name="Melnyk R."/>
        </authorList>
    </citation>
    <scope>NUCLEOTIDE SEQUENCE [LARGE SCALE GENOMIC DNA]</scope>
    <source>
        <strain evidence="7 8">CH229</strain>
    </source>
</reference>
<dbReference type="InterPro" id="IPR036291">
    <property type="entry name" value="NAD(P)-bd_dom_sf"/>
</dbReference>
<dbReference type="AlphaFoldDB" id="A0A854X6S0"/>
<dbReference type="EC" id="1.6.5.5" evidence="4"/>
<comment type="similarity">
    <text evidence="1">Belongs to the zinc-containing alcohol dehydrogenase family. Quinone oxidoreductase subfamily.</text>
</comment>
<dbReference type="InterPro" id="IPR011032">
    <property type="entry name" value="GroES-like_sf"/>
</dbReference>
<dbReference type="InterPro" id="IPR020843">
    <property type="entry name" value="ER"/>
</dbReference>
<evidence type="ECO:0000256" key="2">
    <source>
        <dbReference type="ARBA" id="ARBA00022857"/>
    </source>
</evidence>
<name>A0A854X6S0_PSEFL</name>
<evidence type="ECO:0000256" key="1">
    <source>
        <dbReference type="ARBA" id="ARBA00010371"/>
    </source>
</evidence>
<evidence type="ECO:0000313" key="8">
    <source>
        <dbReference type="Proteomes" id="UP000218643"/>
    </source>
</evidence>
<keyword evidence="2" id="KW-0521">NADP</keyword>